<dbReference type="STRING" id="1781255.BH720_02570"/>
<dbReference type="AlphaFoldDB" id="A0A1E5QQD0"/>
<proteinExistence type="predicted"/>
<gene>
    <name evidence="1" type="ORF">BH720_02570</name>
</gene>
<dbReference type="RefSeq" id="WP_069965588.1">
    <property type="nucleotide sequence ID" value="NZ_CM124774.1"/>
</dbReference>
<comment type="caution">
    <text evidence="1">The sequence shown here is derived from an EMBL/GenBank/DDBJ whole genome shotgun (WGS) entry which is preliminary data.</text>
</comment>
<name>A0A1E5QQD0_9CYAN</name>
<dbReference type="EMBL" id="MJGC01000025">
    <property type="protein sequence ID" value="OEJ76879.1"/>
    <property type="molecule type" value="Genomic_DNA"/>
</dbReference>
<evidence type="ECO:0000313" key="1">
    <source>
        <dbReference type="EMBL" id="OEJ76879.1"/>
    </source>
</evidence>
<reference evidence="1" key="1">
    <citation type="submission" date="2016-09" db="EMBL/GenBank/DDBJ databases">
        <title>Draft genome of thermotolerant cyanobacterium Desertifilum sp. strain IPPAS B-1220.</title>
        <authorList>
            <person name="Sinetova M.A."/>
            <person name="Bolakhan K."/>
            <person name="Zayadan B.K."/>
            <person name="Mironov K.S."/>
            <person name="Ustinova V."/>
            <person name="Kupriyanova E.V."/>
            <person name="Sidorov R.A."/>
            <person name="Skrypnik A.N."/>
            <person name="Gogoleva N.E."/>
            <person name="Gogolev Y.V."/>
            <person name="Los D.A."/>
        </authorList>
    </citation>
    <scope>NUCLEOTIDE SEQUENCE [LARGE SCALE GENOMIC DNA]</scope>
    <source>
        <strain evidence="1">IPPAS B-1220</strain>
    </source>
</reference>
<sequence>MSAVEFTARVRDGQIEVPEEYQEMLAGVERVKITVTSQKRTAAVGSIARLINNPIKLKTFVSLSREEAHERG</sequence>
<dbReference type="OrthoDB" id="426638at2"/>
<protein>
    <submittedName>
        <fullName evidence="1">Uncharacterized protein</fullName>
    </submittedName>
</protein>
<accession>A0A1E5QQD0</accession>
<organism evidence="1">
    <name type="scientific">Desertifilum tharense IPPAS B-1220</name>
    <dbReference type="NCBI Taxonomy" id="1781255"/>
    <lineage>
        <taxon>Bacteria</taxon>
        <taxon>Bacillati</taxon>
        <taxon>Cyanobacteriota</taxon>
        <taxon>Cyanophyceae</taxon>
        <taxon>Desertifilales</taxon>
        <taxon>Desertifilaceae</taxon>
        <taxon>Desertifilum</taxon>
    </lineage>
</organism>